<evidence type="ECO:0000256" key="3">
    <source>
        <dbReference type="ARBA" id="ARBA00022989"/>
    </source>
</evidence>
<dbReference type="Pfam" id="PF00230">
    <property type="entry name" value="MIP"/>
    <property type="match status" value="1"/>
</dbReference>
<sequence length="95" mass="10415">MRGGGANELTTSYNKGIGLDVEIIRTFVLVYTVFSTIDHKKNVKDSHVPVLAPLPIRFVGHVSLSQTGRLSVRGVNSMTQHQNLCNVSTPKRTIP</sequence>
<dbReference type="PANTHER" id="PTHR45687">
    <property type="entry name" value="AQUAPORIN OR AQUAGLYCEROPORIN RELATED"/>
    <property type="match status" value="1"/>
</dbReference>
<organism evidence="5 6">
    <name type="scientific">Vitis vinifera</name>
    <name type="common">Grape</name>
    <dbReference type="NCBI Taxonomy" id="29760"/>
    <lineage>
        <taxon>Eukaryota</taxon>
        <taxon>Viridiplantae</taxon>
        <taxon>Streptophyta</taxon>
        <taxon>Embryophyta</taxon>
        <taxon>Tracheophyta</taxon>
        <taxon>Spermatophyta</taxon>
        <taxon>Magnoliopsida</taxon>
        <taxon>eudicotyledons</taxon>
        <taxon>Gunneridae</taxon>
        <taxon>Pentapetalae</taxon>
        <taxon>rosids</taxon>
        <taxon>Vitales</taxon>
        <taxon>Vitaceae</taxon>
        <taxon>Viteae</taxon>
        <taxon>Vitis</taxon>
    </lineage>
</organism>
<evidence type="ECO:0000313" key="6">
    <source>
        <dbReference type="Proteomes" id="UP000288805"/>
    </source>
</evidence>
<dbReference type="InterPro" id="IPR034294">
    <property type="entry name" value="Aquaporin_transptr"/>
</dbReference>
<evidence type="ECO:0000256" key="2">
    <source>
        <dbReference type="ARBA" id="ARBA00022692"/>
    </source>
</evidence>
<accession>A0A438FU14</accession>
<gene>
    <name evidence="5" type="primary">PIP2-4_0</name>
    <name evidence="5" type="ORF">CK203_058616</name>
</gene>
<keyword evidence="3" id="KW-1133">Transmembrane helix</keyword>
<keyword evidence="4" id="KW-0472">Membrane</keyword>
<keyword evidence="2" id="KW-0812">Transmembrane</keyword>
<dbReference type="Proteomes" id="UP000288805">
    <property type="component" value="Unassembled WGS sequence"/>
</dbReference>
<dbReference type="InterPro" id="IPR000425">
    <property type="entry name" value="MIP"/>
</dbReference>
<dbReference type="Gene3D" id="1.20.1080.10">
    <property type="entry name" value="Glycerol uptake facilitator protein"/>
    <property type="match status" value="1"/>
</dbReference>
<dbReference type="SUPFAM" id="SSF81338">
    <property type="entry name" value="Aquaporin-like"/>
    <property type="match status" value="1"/>
</dbReference>
<dbReference type="AlphaFoldDB" id="A0A438FU14"/>
<dbReference type="GO" id="GO:0016020">
    <property type="term" value="C:membrane"/>
    <property type="evidence" value="ECO:0007669"/>
    <property type="project" value="UniProtKB-SubCell"/>
</dbReference>
<proteinExistence type="predicted"/>
<comment type="caution">
    <text evidence="5">The sequence shown here is derived from an EMBL/GenBank/DDBJ whole genome shotgun (WGS) entry which is preliminary data.</text>
</comment>
<dbReference type="EMBL" id="QGNW01000740">
    <property type="protein sequence ID" value="RVW63449.1"/>
    <property type="molecule type" value="Genomic_DNA"/>
</dbReference>
<evidence type="ECO:0000256" key="1">
    <source>
        <dbReference type="ARBA" id="ARBA00004141"/>
    </source>
</evidence>
<evidence type="ECO:0000313" key="5">
    <source>
        <dbReference type="EMBL" id="RVW63449.1"/>
    </source>
</evidence>
<reference evidence="5 6" key="1">
    <citation type="journal article" date="2018" name="PLoS Genet.">
        <title>Population sequencing reveals clonal diversity and ancestral inbreeding in the grapevine cultivar Chardonnay.</title>
        <authorList>
            <person name="Roach M.J."/>
            <person name="Johnson D.L."/>
            <person name="Bohlmann J."/>
            <person name="van Vuuren H.J."/>
            <person name="Jones S.J."/>
            <person name="Pretorius I.S."/>
            <person name="Schmidt S.A."/>
            <person name="Borneman A.R."/>
        </authorList>
    </citation>
    <scope>NUCLEOTIDE SEQUENCE [LARGE SCALE GENOMIC DNA]</scope>
    <source>
        <strain evidence="6">cv. Chardonnay</strain>
        <tissue evidence="5">Leaf</tissue>
    </source>
</reference>
<protein>
    <submittedName>
        <fullName evidence="5">Putative aquaporin PIP2-4</fullName>
    </submittedName>
</protein>
<dbReference type="InterPro" id="IPR023271">
    <property type="entry name" value="Aquaporin-like"/>
</dbReference>
<name>A0A438FU14_VITVI</name>
<comment type="subcellular location">
    <subcellularLocation>
        <location evidence="1">Membrane</location>
        <topology evidence="1">Multi-pass membrane protein</topology>
    </subcellularLocation>
</comment>
<dbReference type="GO" id="GO:0015267">
    <property type="term" value="F:channel activity"/>
    <property type="evidence" value="ECO:0007669"/>
    <property type="project" value="InterPro"/>
</dbReference>
<evidence type="ECO:0000256" key="4">
    <source>
        <dbReference type="ARBA" id="ARBA00023136"/>
    </source>
</evidence>